<dbReference type="InterPro" id="IPR036914">
    <property type="entry name" value="MGS-like_dom_sf"/>
</dbReference>
<proteinExistence type="inferred from homology"/>
<dbReference type="InterPro" id="IPR018148">
    <property type="entry name" value="Methylglyoxal_synth_AS"/>
</dbReference>
<dbReference type="GO" id="GO:0008929">
    <property type="term" value="F:methylglyoxal synthase activity"/>
    <property type="evidence" value="ECO:0007669"/>
    <property type="project" value="InterPro"/>
</dbReference>
<reference evidence="2" key="1">
    <citation type="submission" date="2021-02" db="EMBL/GenBank/DDBJ databases">
        <authorList>
            <person name="Nowell W R."/>
        </authorList>
    </citation>
    <scope>NUCLEOTIDE SEQUENCE</scope>
</reference>
<dbReference type="NCBIfam" id="TIGR00160">
    <property type="entry name" value="MGSA"/>
    <property type="match status" value="1"/>
</dbReference>
<dbReference type="EMBL" id="CAJNOV010004251">
    <property type="protein sequence ID" value="CAF1167590.1"/>
    <property type="molecule type" value="Genomic_DNA"/>
</dbReference>
<dbReference type="NCBIfam" id="NF003559">
    <property type="entry name" value="PRK05234.1"/>
    <property type="match status" value="1"/>
</dbReference>
<dbReference type="PANTHER" id="PTHR30492">
    <property type="entry name" value="METHYLGLYOXAL SYNTHASE"/>
    <property type="match status" value="1"/>
</dbReference>
<dbReference type="SUPFAM" id="SSF52335">
    <property type="entry name" value="Methylglyoxal synthase-like"/>
    <property type="match status" value="1"/>
</dbReference>
<dbReference type="PANTHER" id="PTHR30492:SF0">
    <property type="entry name" value="METHYLGLYOXAL SYNTHASE"/>
    <property type="match status" value="1"/>
</dbReference>
<dbReference type="Proteomes" id="UP000663855">
    <property type="component" value="Unassembled WGS sequence"/>
</dbReference>
<dbReference type="InterPro" id="IPR011607">
    <property type="entry name" value="MGS-like_dom"/>
</dbReference>
<dbReference type="HAMAP" id="MF_00549">
    <property type="entry name" value="Methylglyoxal_synth"/>
    <property type="match status" value="1"/>
</dbReference>
<comment type="caution">
    <text evidence="2">The sequence shown here is derived from an EMBL/GenBank/DDBJ whole genome shotgun (WGS) entry which is preliminary data.</text>
</comment>
<dbReference type="CDD" id="cd01422">
    <property type="entry name" value="MGS"/>
    <property type="match status" value="1"/>
</dbReference>
<feature type="domain" description="MGS-like" evidence="1">
    <location>
        <begin position="5"/>
        <end position="157"/>
    </location>
</feature>
<dbReference type="Pfam" id="PF02142">
    <property type="entry name" value="MGS"/>
    <property type="match status" value="1"/>
</dbReference>
<name>A0A814TZP7_9BILA</name>
<dbReference type="PROSITE" id="PS51855">
    <property type="entry name" value="MGS"/>
    <property type="match status" value="1"/>
</dbReference>
<dbReference type="AlphaFoldDB" id="A0A814TZP7"/>
<dbReference type="SMART" id="SM00851">
    <property type="entry name" value="MGS"/>
    <property type="match status" value="1"/>
</dbReference>
<protein>
    <recommendedName>
        <fullName evidence="1">MGS-like domain-containing protein</fullName>
    </recommendedName>
</protein>
<gene>
    <name evidence="2" type="ORF">CJN711_LOCUS10334</name>
</gene>
<sequence>MVEHIVMPQRKRIAIIAHDNKKAELISCLQQHREVLSQHDLFGTGTTGTLVEEALNLLVTKFRSGPLGGDQQIGAKIASQELDIIFFLIDPLDSHPHYADVQALLRLAEAWNVVCGITTTCIDFILTSPKMHESCTRSVYLAPVLPRIEANKRKPLVHIVKQRVPVVNQNSKLTLPQISQKRPVQLTRQTIFKNY</sequence>
<dbReference type="GO" id="GO:0019242">
    <property type="term" value="P:methylglyoxal biosynthetic process"/>
    <property type="evidence" value="ECO:0007669"/>
    <property type="project" value="InterPro"/>
</dbReference>
<accession>A0A814TZP7</accession>
<dbReference type="GO" id="GO:0005829">
    <property type="term" value="C:cytosol"/>
    <property type="evidence" value="ECO:0007669"/>
    <property type="project" value="TreeGrafter"/>
</dbReference>
<organism evidence="2 3">
    <name type="scientific">Rotaria magnacalcarata</name>
    <dbReference type="NCBI Taxonomy" id="392030"/>
    <lineage>
        <taxon>Eukaryota</taxon>
        <taxon>Metazoa</taxon>
        <taxon>Spiralia</taxon>
        <taxon>Gnathifera</taxon>
        <taxon>Rotifera</taxon>
        <taxon>Eurotatoria</taxon>
        <taxon>Bdelloidea</taxon>
        <taxon>Philodinida</taxon>
        <taxon>Philodinidae</taxon>
        <taxon>Rotaria</taxon>
    </lineage>
</organism>
<dbReference type="Gene3D" id="3.40.50.1380">
    <property type="entry name" value="Methylglyoxal synthase-like domain"/>
    <property type="match status" value="1"/>
</dbReference>
<dbReference type="PROSITE" id="PS01335">
    <property type="entry name" value="METHYLGLYOXAL_SYNTH"/>
    <property type="match status" value="1"/>
</dbReference>
<evidence type="ECO:0000259" key="1">
    <source>
        <dbReference type="PROSITE" id="PS51855"/>
    </source>
</evidence>
<evidence type="ECO:0000313" key="3">
    <source>
        <dbReference type="Proteomes" id="UP000663855"/>
    </source>
</evidence>
<dbReference type="InterPro" id="IPR004363">
    <property type="entry name" value="Methylgl_synth"/>
</dbReference>
<evidence type="ECO:0000313" key="2">
    <source>
        <dbReference type="EMBL" id="CAF1167590.1"/>
    </source>
</evidence>